<name>A0ABS6UEH3_9PSEU</name>
<dbReference type="Proteomes" id="UP000694300">
    <property type="component" value="Unassembled WGS sequence"/>
</dbReference>
<protein>
    <submittedName>
        <fullName evidence="2">LLM class flavin-dependent oxidoreductase</fullName>
    </submittedName>
</protein>
<evidence type="ECO:0000313" key="2">
    <source>
        <dbReference type="EMBL" id="MBW0130244.1"/>
    </source>
</evidence>
<dbReference type="InterPro" id="IPR050564">
    <property type="entry name" value="F420-G6PD/mer"/>
</dbReference>
<dbReference type="Pfam" id="PF00296">
    <property type="entry name" value="Bac_luciferase"/>
    <property type="match status" value="1"/>
</dbReference>
<organism evidence="2 3">
    <name type="scientific">Pseudonocardia oceani</name>
    <dbReference type="NCBI Taxonomy" id="2792013"/>
    <lineage>
        <taxon>Bacteria</taxon>
        <taxon>Bacillati</taxon>
        <taxon>Actinomycetota</taxon>
        <taxon>Actinomycetes</taxon>
        <taxon>Pseudonocardiales</taxon>
        <taxon>Pseudonocardiaceae</taxon>
        <taxon>Pseudonocardia</taxon>
    </lineage>
</organism>
<dbReference type="InterPro" id="IPR011251">
    <property type="entry name" value="Luciferase-like_dom"/>
</dbReference>
<gene>
    <name evidence="2" type="ORF">I4I82_21535</name>
</gene>
<feature type="domain" description="Luciferase-like" evidence="1">
    <location>
        <begin position="18"/>
        <end position="304"/>
    </location>
</feature>
<proteinExistence type="predicted"/>
<comment type="caution">
    <text evidence="2">The sequence shown here is derived from an EMBL/GenBank/DDBJ whole genome shotgun (WGS) entry which is preliminary data.</text>
</comment>
<dbReference type="PANTHER" id="PTHR43244:SF2">
    <property type="entry name" value="CONSERVED HYPOTHETICAL ALANINE AND PROLINE-RICH PROTEIN"/>
    <property type="match status" value="1"/>
</dbReference>
<evidence type="ECO:0000313" key="3">
    <source>
        <dbReference type="Proteomes" id="UP000694300"/>
    </source>
</evidence>
<evidence type="ECO:0000259" key="1">
    <source>
        <dbReference type="Pfam" id="PF00296"/>
    </source>
</evidence>
<dbReference type="EMBL" id="JADQDF010000001">
    <property type="protein sequence ID" value="MBW0130244.1"/>
    <property type="molecule type" value="Genomic_DNA"/>
</dbReference>
<accession>A0ABS6UEH3</accession>
<dbReference type="CDD" id="cd01097">
    <property type="entry name" value="Tetrahydromethanopterin_reductase"/>
    <property type="match status" value="1"/>
</dbReference>
<dbReference type="PANTHER" id="PTHR43244">
    <property type="match status" value="1"/>
</dbReference>
<sequence length="331" mass="34883">MTDPSAGSPVGLVLGSHMPPGDIVAMARTAEELGFGELWFSEDCFFSGGFSGAAAALAATSRLPLGLGIVSAHARHPAILAMELATLDVLFPGRIYGGIGHGVPAWLDQMGLRPAKALAALRQCVGAVRRLCDGEEVTEDGHFRFDAVALAHPTATRVPLYTGVVNEKGLRLSGEIADGTVLSTLSSTQYVRWARTHVEAGARKAARTEPHRLVTYALFSVDHDGAVARRAVRESVAFYLAAMPDNALSSTYGIQEELMALLAEVGPAGLADAMPESWVSDLAVAGDPDECAEKLRALLDAGSDSIGLWLFPASEAERIATLAAREVLPRL</sequence>
<dbReference type="RefSeq" id="WP_218590350.1">
    <property type="nucleotide sequence ID" value="NZ_JADQDE010000035.1"/>
</dbReference>
<reference evidence="2 3" key="1">
    <citation type="submission" date="2020-11" db="EMBL/GenBank/DDBJ databases">
        <title>Pseudonocardia abyssalis sp. nov. and Pseudonocardia oceani sp. nov., description and phylogenomic analysis of two novel actinomycetes isolated from the deep Southern Ocean.</title>
        <authorList>
            <person name="Parra J."/>
        </authorList>
    </citation>
    <scope>NUCLEOTIDE SEQUENCE [LARGE SCALE GENOMIC DNA]</scope>
    <source>
        <strain evidence="3">KRD185</strain>
    </source>
</reference>
<keyword evidence="3" id="KW-1185">Reference proteome</keyword>